<reference evidence="4 5" key="1">
    <citation type="submission" date="2019-08" db="EMBL/GenBank/DDBJ databases">
        <title>Bacillus genomes from the desert of Cuatro Cienegas, Coahuila.</title>
        <authorList>
            <person name="Olmedo-Alvarez G."/>
        </authorList>
    </citation>
    <scope>NUCLEOTIDE SEQUENCE [LARGE SCALE GENOMIC DNA]</scope>
    <source>
        <strain evidence="4 5">CH446_14T</strain>
    </source>
</reference>
<dbReference type="AlphaFoldDB" id="A0A5D4RFA2"/>
<keyword evidence="3" id="KW-0547">Nucleotide-binding</keyword>
<keyword evidence="3" id="KW-0820">tRNA-binding</keyword>
<dbReference type="PANTHER" id="PTHR37825:SF1">
    <property type="entry name" value="TRNA(MET) CYTIDINE ACETATE LIGASE"/>
    <property type="match status" value="1"/>
</dbReference>
<proteinExistence type="inferred from homology"/>
<feature type="binding site" evidence="3">
    <location>
        <position position="187"/>
    </location>
    <ligand>
        <name>ATP</name>
        <dbReference type="ChEBI" id="CHEBI:30616"/>
    </ligand>
</feature>
<dbReference type="HAMAP" id="MF_01539">
    <property type="entry name" value="TmcAL"/>
    <property type="match status" value="1"/>
</dbReference>
<evidence type="ECO:0000313" key="5">
    <source>
        <dbReference type="Proteomes" id="UP000322139"/>
    </source>
</evidence>
<organism evidence="4 5">
    <name type="scientific">Bacillus infantis</name>
    <dbReference type="NCBI Taxonomy" id="324767"/>
    <lineage>
        <taxon>Bacteria</taxon>
        <taxon>Bacillati</taxon>
        <taxon>Bacillota</taxon>
        <taxon>Bacilli</taxon>
        <taxon>Bacillales</taxon>
        <taxon>Bacillaceae</taxon>
        <taxon>Bacillus</taxon>
    </lineage>
</organism>
<dbReference type="Gene3D" id="3.40.50.620">
    <property type="entry name" value="HUPs"/>
    <property type="match status" value="1"/>
</dbReference>
<keyword evidence="1 3" id="KW-0436">Ligase</keyword>
<keyword evidence="3" id="KW-0067">ATP-binding</keyword>
<keyword evidence="3" id="KW-0963">Cytoplasm</keyword>
<comment type="function">
    <text evidence="3">Catalyzes the formation of N(4)-acetylcytidine (ac(4)C) at the wobble position of elongator tRNA(Met), using acetate and ATP as substrates. First activates an acetate ion to form acetyladenylate (Ac-AMP) and then transfers the acetyl group to tRNA to form ac(4)C34.</text>
</comment>
<dbReference type="GO" id="GO:0006400">
    <property type="term" value="P:tRNA modification"/>
    <property type="evidence" value="ECO:0007669"/>
    <property type="project" value="UniProtKB-UniRule"/>
</dbReference>
<dbReference type="Pfam" id="PF05636">
    <property type="entry name" value="HIGH_NTase1"/>
    <property type="match status" value="1"/>
</dbReference>
<feature type="binding site" evidence="3">
    <location>
        <position position="101"/>
    </location>
    <ligand>
        <name>ATP</name>
        <dbReference type="ChEBI" id="CHEBI:30616"/>
    </ligand>
</feature>
<comment type="catalytic activity">
    <reaction evidence="3">
        <text>cytidine(34) in elongator tRNA(Met) + acetate + ATP = N(4)-acetylcytidine(34) in elongator tRNA(Met) + AMP + diphosphate</text>
        <dbReference type="Rhea" id="RHEA:58144"/>
        <dbReference type="Rhea" id="RHEA-COMP:10693"/>
        <dbReference type="Rhea" id="RHEA-COMP:10694"/>
        <dbReference type="ChEBI" id="CHEBI:30089"/>
        <dbReference type="ChEBI" id="CHEBI:30616"/>
        <dbReference type="ChEBI" id="CHEBI:33019"/>
        <dbReference type="ChEBI" id="CHEBI:74900"/>
        <dbReference type="ChEBI" id="CHEBI:82748"/>
        <dbReference type="ChEBI" id="CHEBI:456215"/>
    </reaction>
</comment>
<comment type="subcellular location">
    <subcellularLocation>
        <location evidence="3">Cytoplasm</location>
    </subcellularLocation>
</comment>
<protein>
    <recommendedName>
        <fullName evidence="3">tRNA(Met) cytidine acetate ligase</fullName>
        <ecNumber evidence="3">6.3.4.-</ecNumber>
    </recommendedName>
</protein>
<evidence type="ECO:0000256" key="3">
    <source>
        <dbReference type="HAMAP-Rule" id="MF_01539"/>
    </source>
</evidence>
<name>A0A5D4RFA2_9BACI</name>
<dbReference type="Proteomes" id="UP000322139">
    <property type="component" value="Unassembled WGS sequence"/>
</dbReference>
<comment type="caution">
    <text evidence="4">The sequence shown here is derived from an EMBL/GenBank/DDBJ whole genome shotgun (WGS) entry which is preliminary data.</text>
</comment>
<gene>
    <name evidence="3" type="primary">tmcAL</name>
    <name evidence="4" type="ORF">FZD51_05300</name>
</gene>
<comment type="similarity">
    <text evidence="3">Belongs to the TmcAL family.</text>
</comment>
<accession>A0A5D4RFA2</accession>
<evidence type="ECO:0000313" key="4">
    <source>
        <dbReference type="EMBL" id="TYS49977.1"/>
    </source>
</evidence>
<dbReference type="SUPFAM" id="SSF52374">
    <property type="entry name" value="Nucleotidylyl transferase"/>
    <property type="match status" value="1"/>
</dbReference>
<dbReference type="PANTHER" id="PTHR37825">
    <property type="entry name" value="TRNA(MET) CYTIDINE ACETATE LIGASE"/>
    <property type="match status" value="1"/>
</dbReference>
<dbReference type="RefSeq" id="WP_148973816.1">
    <property type="nucleotide sequence ID" value="NZ_JBNIKT010000023.1"/>
</dbReference>
<evidence type="ECO:0000256" key="1">
    <source>
        <dbReference type="ARBA" id="ARBA00022598"/>
    </source>
</evidence>
<evidence type="ECO:0000256" key="2">
    <source>
        <dbReference type="ARBA" id="ARBA00022694"/>
    </source>
</evidence>
<dbReference type="EMBL" id="VTER01000003">
    <property type="protein sequence ID" value="TYS49977.1"/>
    <property type="molecule type" value="Genomic_DNA"/>
</dbReference>
<feature type="binding site" evidence="3">
    <location>
        <position position="162"/>
    </location>
    <ligand>
        <name>ATP</name>
        <dbReference type="ChEBI" id="CHEBI:30616"/>
    </ligand>
</feature>
<sequence length="408" mass="45819">MKAVGVIVEYNPFHNGHLYHLKKSRQAAGGDVAIAVMSGNFLQRGEPALLSKWARAEMALQAGADLVFELPYKFAVQNAETFADGAVSILAAAGCSSICFGSESGDIETFNSAVHLLDKYNEAYQERIRHHIGDGNSYPKALSLAFSDLGLGESGLDLSKPNNILGYQYAKSVHSRHQELELLTVERKSAGYHDEHFSSETIASATSIRKALFSDGHELTDIKSYVPGTTLDIMEAYKKTFGAFHQWEMYWPFLKYRLLQMSAPELKEIYEMEEGLENRIMHSAIKAGTFHEFMESIKTKRYTWTRLQRACVHILTNTKKEEMLPQPKSASYLRLLGMSEEGRIYLNRQKGSLGLPLISKLSSSPEEAVRQDIRAARIYASALPHPQRQKLLDMEYTQPPIYLKGSRA</sequence>
<dbReference type="GO" id="GO:0005524">
    <property type="term" value="F:ATP binding"/>
    <property type="evidence" value="ECO:0007669"/>
    <property type="project" value="UniProtKB-KW"/>
</dbReference>
<dbReference type="NCBIfam" id="NF010191">
    <property type="entry name" value="PRK13670.1"/>
    <property type="match status" value="1"/>
</dbReference>
<comment type="caution">
    <text evidence="3">Lacks conserved residue(s) required for the propagation of feature annotation.</text>
</comment>
<feature type="binding site" evidence="3">
    <location>
        <begin position="7"/>
        <end position="20"/>
    </location>
    <ligand>
        <name>ATP</name>
        <dbReference type="ChEBI" id="CHEBI:30616"/>
    </ligand>
</feature>
<dbReference type="InterPro" id="IPR008513">
    <property type="entry name" value="tRNA(Met)_cyd_acetate_ligase"/>
</dbReference>
<dbReference type="GO" id="GO:0000049">
    <property type="term" value="F:tRNA binding"/>
    <property type="evidence" value="ECO:0007669"/>
    <property type="project" value="UniProtKB-KW"/>
</dbReference>
<keyword evidence="4" id="KW-0808">Transferase</keyword>
<dbReference type="InterPro" id="IPR014729">
    <property type="entry name" value="Rossmann-like_a/b/a_fold"/>
</dbReference>
<dbReference type="GO" id="GO:0005737">
    <property type="term" value="C:cytoplasm"/>
    <property type="evidence" value="ECO:0007669"/>
    <property type="project" value="UniProtKB-SubCell"/>
</dbReference>
<keyword evidence="2 3" id="KW-0819">tRNA processing</keyword>
<keyword evidence="3" id="KW-0694">RNA-binding</keyword>
<dbReference type="GO" id="GO:0016740">
    <property type="term" value="F:transferase activity"/>
    <property type="evidence" value="ECO:0007669"/>
    <property type="project" value="UniProtKB-KW"/>
</dbReference>
<dbReference type="EC" id="6.3.4.-" evidence="3"/>
<dbReference type="GO" id="GO:0016879">
    <property type="term" value="F:ligase activity, forming carbon-nitrogen bonds"/>
    <property type="evidence" value="ECO:0007669"/>
    <property type="project" value="UniProtKB-UniRule"/>
</dbReference>